<name>A0ABS8RYQ7_DATST</name>
<dbReference type="EMBL" id="JACEIK010000179">
    <property type="protein sequence ID" value="MCD7451732.1"/>
    <property type="molecule type" value="Genomic_DNA"/>
</dbReference>
<keyword evidence="2" id="KW-1185">Reference proteome</keyword>
<evidence type="ECO:0000313" key="2">
    <source>
        <dbReference type="Proteomes" id="UP000823775"/>
    </source>
</evidence>
<feature type="non-terminal residue" evidence="1">
    <location>
        <position position="81"/>
    </location>
</feature>
<organism evidence="1 2">
    <name type="scientific">Datura stramonium</name>
    <name type="common">Jimsonweed</name>
    <name type="synonym">Common thornapple</name>
    <dbReference type="NCBI Taxonomy" id="4076"/>
    <lineage>
        <taxon>Eukaryota</taxon>
        <taxon>Viridiplantae</taxon>
        <taxon>Streptophyta</taxon>
        <taxon>Embryophyta</taxon>
        <taxon>Tracheophyta</taxon>
        <taxon>Spermatophyta</taxon>
        <taxon>Magnoliopsida</taxon>
        <taxon>eudicotyledons</taxon>
        <taxon>Gunneridae</taxon>
        <taxon>Pentapetalae</taxon>
        <taxon>asterids</taxon>
        <taxon>lamiids</taxon>
        <taxon>Solanales</taxon>
        <taxon>Solanaceae</taxon>
        <taxon>Solanoideae</taxon>
        <taxon>Datureae</taxon>
        <taxon>Datura</taxon>
    </lineage>
</organism>
<comment type="caution">
    <text evidence="1">The sequence shown here is derived from an EMBL/GenBank/DDBJ whole genome shotgun (WGS) entry which is preliminary data.</text>
</comment>
<evidence type="ECO:0000313" key="1">
    <source>
        <dbReference type="EMBL" id="MCD7451732.1"/>
    </source>
</evidence>
<feature type="non-terminal residue" evidence="1">
    <location>
        <position position="1"/>
    </location>
</feature>
<proteinExistence type="predicted"/>
<dbReference type="Proteomes" id="UP000823775">
    <property type="component" value="Unassembled WGS sequence"/>
</dbReference>
<sequence>ATPHYFQNTKSQEQNAIFPPEQLDFHIKRRNPRLIELGLIHGEVMGDDFESKGRGNCVEMVVHPLRISAGANQRHLGRDNH</sequence>
<protein>
    <submittedName>
        <fullName evidence="1">Uncharacterized protein</fullName>
    </submittedName>
</protein>
<reference evidence="1 2" key="1">
    <citation type="journal article" date="2021" name="BMC Genomics">
        <title>Datura genome reveals duplications of psychoactive alkaloid biosynthetic genes and high mutation rate following tissue culture.</title>
        <authorList>
            <person name="Rajewski A."/>
            <person name="Carter-House D."/>
            <person name="Stajich J."/>
            <person name="Litt A."/>
        </authorList>
    </citation>
    <scope>NUCLEOTIDE SEQUENCE [LARGE SCALE GENOMIC DNA]</scope>
    <source>
        <strain evidence="1">AR-01</strain>
    </source>
</reference>
<gene>
    <name evidence="1" type="ORF">HAX54_013213</name>
</gene>
<accession>A0ABS8RYQ7</accession>